<evidence type="ECO:0000256" key="3">
    <source>
        <dbReference type="ARBA" id="ARBA00012790"/>
    </source>
</evidence>
<dbReference type="InterPro" id="IPR044492">
    <property type="entry name" value="P_typ_ATPase_HD_dom"/>
</dbReference>
<evidence type="ECO:0000256" key="14">
    <source>
        <dbReference type="ARBA" id="ARBA00048694"/>
    </source>
</evidence>
<protein>
    <recommendedName>
        <fullName evidence="3">P-type Ca(2+) transporter</fullName>
        <ecNumber evidence="3">7.2.2.10</ecNumber>
    </recommendedName>
</protein>
<dbReference type="Gene3D" id="2.70.150.10">
    <property type="entry name" value="Calcium-transporting ATPase, cytoplasmic transduction domain A"/>
    <property type="match status" value="1"/>
</dbReference>
<dbReference type="Gene3D" id="3.40.50.1000">
    <property type="entry name" value="HAD superfamily/HAD-like"/>
    <property type="match status" value="1"/>
</dbReference>
<keyword evidence="5" id="KW-0813">Transport</keyword>
<feature type="domain" description="Cation-transporting P-type ATPase N-terminal" evidence="16">
    <location>
        <begin position="5"/>
        <end position="78"/>
    </location>
</feature>
<organism evidence="17 18">
    <name type="scientific">Syntrophothermus lipocalidus (strain DSM 12680 / TGB-C1)</name>
    <dbReference type="NCBI Taxonomy" id="643648"/>
    <lineage>
        <taxon>Bacteria</taxon>
        <taxon>Bacillati</taxon>
        <taxon>Bacillota</taxon>
        <taxon>Clostridia</taxon>
        <taxon>Eubacteriales</taxon>
        <taxon>Syntrophomonadaceae</taxon>
        <taxon>Syntrophothermus</taxon>
    </lineage>
</organism>
<dbReference type="EMBL" id="CP002048">
    <property type="protein sequence ID" value="ADI01629.1"/>
    <property type="molecule type" value="Genomic_DNA"/>
</dbReference>
<dbReference type="InterPro" id="IPR059000">
    <property type="entry name" value="ATPase_P-type_domA"/>
</dbReference>
<dbReference type="InterPro" id="IPR008250">
    <property type="entry name" value="ATPase_P-typ_transduc_dom_A_sf"/>
</dbReference>
<sequence length="904" mass="98355">MFEVAWHEQPWPEVVRRLRTDFKKGLSSREAEKRLRDGLNKIDQEKRGSPLKKFIGQFTDTMVLVLLAATVVSGLLGEMVDAVTILAIVIVNAVLGFIQEYRAERSLEVIKKMSSPVATVIRDGRKQKIMAEKLVPGDVVVLETGDRVPADLRLIETYSLEIEESALTGESVPVNKTADVILPVNIPLAEMANRAFMGTVVTRGRGKGVVVATGMKTVMGEIAFMMKVSRPEPTPLQAKLDQLGNTLIVLCIGVCIFVSILGIVRGEPPLSMFMAGVSLAVAAIPEGLPAVVTVVLALGVQRMARRNAVVRKLSAVETLGCTTIICSDKTGTLTQNQMTVKRIATWEQEATITGEGYSLEGRFMAGQRVLDALANNAVSLLIKCAYHCNHAEIDLENREQVLYGDPTEGALLVMALKAGYKGSRDVVREVPFDSERKLMTVVVAGDNGFRVYVKGALDVLLDRCSRIARQAGTAVLTDEVRKRFLGLQQEWAQEAYRVLAFAYKDLSEAELEVSDDAALENDLILLGVGGMVDPPRPQARTSVSRCLRAGIIPVMITGDYPATALAVAKSVGITTKEQVIAGSEIDQLTDKELVNCAETVRVFARVSPQHKFRIVKALKKAGHVVAMTGDGVNDAPAVKEADIGIAMGINGTEITKEASCMVLADDDFSTIEAAVHEGRAIYDNIRKFVRYLLGCNVGEVLTMFLAAVLGMPLPLLPIQILWVNLVTDGLPAMALGVEPPEPGVMKRKPRPKNESLFARGLGLGILGRGLFISLTTLVIFTVGIVCGKLAGQVDLALARTMAFTYLVAAQLFYVLECRSEQFTPFEIGFFGNKFLIAAILSSAMLQGLAVYSHRLQPVFDTVPLCPWQWLMILGLAGSKMCYQAVKTVFSRKLLLYENYAKIRA</sequence>
<dbReference type="Pfam" id="PF00690">
    <property type="entry name" value="Cation_ATPase_N"/>
    <property type="match status" value="1"/>
</dbReference>
<proteinExistence type="inferred from homology"/>
<dbReference type="EC" id="7.2.2.10" evidence="3"/>
<accession>D7CLP4</accession>
<dbReference type="Gene3D" id="3.40.1110.10">
    <property type="entry name" value="Calcium-transporting ATPase, cytoplasmic domain N"/>
    <property type="match status" value="1"/>
</dbReference>
<keyword evidence="12 15" id="KW-1133">Transmembrane helix</keyword>
<dbReference type="GO" id="GO:0016887">
    <property type="term" value="F:ATP hydrolysis activity"/>
    <property type="evidence" value="ECO:0007669"/>
    <property type="project" value="InterPro"/>
</dbReference>
<dbReference type="AlphaFoldDB" id="D7CLP4"/>
<evidence type="ECO:0000259" key="16">
    <source>
        <dbReference type="SMART" id="SM00831"/>
    </source>
</evidence>
<feature type="transmembrane region" description="Helical" evidence="15">
    <location>
        <begin position="54"/>
        <end position="76"/>
    </location>
</feature>
<keyword evidence="5" id="KW-0106">Calcium</keyword>
<dbReference type="HOGENOM" id="CLU_002360_1_1_9"/>
<feature type="transmembrane region" description="Helical" evidence="15">
    <location>
        <begin position="715"/>
        <end position="735"/>
    </location>
</feature>
<dbReference type="InterPro" id="IPR036412">
    <property type="entry name" value="HAD-like_sf"/>
</dbReference>
<dbReference type="NCBIfam" id="TIGR01494">
    <property type="entry name" value="ATPase_P-type"/>
    <property type="match status" value="2"/>
</dbReference>
<dbReference type="GO" id="GO:0140352">
    <property type="term" value="P:export from cell"/>
    <property type="evidence" value="ECO:0007669"/>
    <property type="project" value="UniProtKB-ARBA"/>
</dbReference>
<feature type="transmembrane region" description="Helical" evidence="15">
    <location>
        <begin position="756"/>
        <end position="784"/>
    </location>
</feature>
<feature type="transmembrane region" description="Helical" evidence="15">
    <location>
        <begin position="867"/>
        <end position="885"/>
    </location>
</feature>
<dbReference type="SMART" id="SM00831">
    <property type="entry name" value="Cation_ATPase_N"/>
    <property type="match status" value="1"/>
</dbReference>
<feature type="transmembrane region" description="Helical" evidence="15">
    <location>
        <begin position="827"/>
        <end position="847"/>
    </location>
</feature>
<keyword evidence="5" id="KW-0406">Ion transport</keyword>
<evidence type="ECO:0000313" key="18">
    <source>
        <dbReference type="Proteomes" id="UP000000378"/>
    </source>
</evidence>
<keyword evidence="8" id="KW-0547">Nucleotide-binding</keyword>
<keyword evidence="5" id="KW-0109">Calcium transport</keyword>
<evidence type="ECO:0000256" key="6">
    <source>
        <dbReference type="ARBA" id="ARBA00022692"/>
    </source>
</evidence>
<comment type="similarity">
    <text evidence="2">Belongs to the cation transport ATPase (P-type) (TC 3.A.3) family. Type IIA subfamily.</text>
</comment>
<evidence type="ECO:0000256" key="12">
    <source>
        <dbReference type="ARBA" id="ARBA00022989"/>
    </source>
</evidence>
<keyword evidence="11" id="KW-1278">Translocase</keyword>
<dbReference type="SFLD" id="SFLDS00003">
    <property type="entry name" value="Haloacid_Dehalogenase"/>
    <property type="match status" value="1"/>
</dbReference>
<evidence type="ECO:0000256" key="7">
    <source>
        <dbReference type="ARBA" id="ARBA00022723"/>
    </source>
</evidence>
<dbReference type="FunFam" id="3.40.50.1000:FF:000028">
    <property type="entry name" value="Calcium-transporting P-type ATPase, putative"/>
    <property type="match status" value="1"/>
</dbReference>
<dbReference type="Gene3D" id="1.20.1110.10">
    <property type="entry name" value="Calcium-transporting ATPase, transmembrane domain"/>
    <property type="match status" value="1"/>
</dbReference>
<evidence type="ECO:0000256" key="2">
    <source>
        <dbReference type="ARBA" id="ARBA00005675"/>
    </source>
</evidence>
<dbReference type="PANTHER" id="PTHR42861">
    <property type="entry name" value="CALCIUM-TRANSPORTING ATPASE"/>
    <property type="match status" value="1"/>
</dbReference>
<keyword evidence="7" id="KW-0479">Metal-binding</keyword>
<dbReference type="eggNOG" id="COG0474">
    <property type="taxonomic scope" value="Bacteria"/>
</dbReference>
<evidence type="ECO:0000256" key="10">
    <source>
        <dbReference type="ARBA" id="ARBA00022842"/>
    </source>
</evidence>
<dbReference type="GO" id="GO:0005886">
    <property type="term" value="C:plasma membrane"/>
    <property type="evidence" value="ECO:0007669"/>
    <property type="project" value="UniProtKB-SubCell"/>
</dbReference>
<feature type="transmembrane region" description="Helical" evidence="15">
    <location>
        <begin position="82"/>
        <end position="98"/>
    </location>
</feature>
<dbReference type="GO" id="GO:0046872">
    <property type="term" value="F:metal ion binding"/>
    <property type="evidence" value="ECO:0007669"/>
    <property type="project" value="UniProtKB-KW"/>
</dbReference>
<dbReference type="PRINTS" id="PR00120">
    <property type="entry name" value="HATPASE"/>
</dbReference>
<keyword evidence="6 15" id="KW-0812">Transmembrane</keyword>
<dbReference type="FunFam" id="1.20.1110.10:FF:000065">
    <property type="entry name" value="Sarcoplasmic/endoplasmic reticulum calcium ATPase 1"/>
    <property type="match status" value="1"/>
</dbReference>
<dbReference type="PRINTS" id="PR00119">
    <property type="entry name" value="CATATPASE"/>
</dbReference>
<dbReference type="InterPro" id="IPR023214">
    <property type="entry name" value="HAD_sf"/>
</dbReference>
<dbReference type="Proteomes" id="UP000000378">
    <property type="component" value="Chromosome"/>
</dbReference>
<comment type="catalytic activity">
    <reaction evidence="14">
        <text>Ca(2+)(in) + ATP + H2O = Ca(2+)(out) + ADP + phosphate + H(+)</text>
        <dbReference type="Rhea" id="RHEA:18105"/>
        <dbReference type="ChEBI" id="CHEBI:15377"/>
        <dbReference type="ChEBI" id="CHEBI:15378"/>
        <dbReference type="ChEBI" id="CHEBI:29108"/>
        <dbReference type="ChEBI" id="CHEBI:30616"/>
        <dbReference type="ChEBI" id="CHEBI:43474"/>
        <dbReference type="ChEBI" id="CHEBI:456216"/>
        <dbReference type="EC" id="7.2.2.10"/>
    </reaction>
</comment>
<dbReference type="InterPro" id="IPR006068">
    <property type="entry name" value="ATPase_P-typ_cation-transptr_C"/>
</dbReference>
<dbReference type="PROSITE" id="PS00154">
    <property type="entry name" value="ATPASE_E1_E2"/>
    <property type="match status" value="1"/>
</dbReference>
<keyword evidence="13 15" id="KW-0472">Membrane</keyword>
<evidence type="ECO:0000256" key="8">
    <source>
        <dbReference type="ARBA" id="ARBA00022741"/>
    </source>
</evidence>
<evidence type="ECO:0000256" key="13">
    <source>
        <dbReference type="ARBA" id="ARBA00023136"/>
    </source>
</evidence>
<reference evidence="18" key="1">
    <citation type="journal article" date="2010" name="Stand. Genomic Sci.">
        <title>Complete genome sequence of Syntrophothermus lipocalidus type strain (TGB-C1T).</title>
        <authorList>
            <consortium name="US DOE Joint Genome Institute (JGI-PGF)"/>
            <person name="Djao O."/>
            <person name="Zhang X."/>
            <person name="Lucas S."/>
            <person name="Lapidus A."/>
            <person name="Glavina Del Rio T."/>
            <person name="Nolan M."/>
            <person name="Tice H."/>
            <person name="Cheng J."/>
            <person name="Han C."/>
            <person name="Tapia R."/>
            <person name="Goodwin L."/>
            <person name="Pitluck S."/>
            <person name="Liolios K."/>
            <person name="Ivanova N."/>
            <person name="Mavromatis K."/>
            <person name="Mikhailova N."/>
            <person name="Ovchinnikova G."/>
            <person name="Pati A."/>
            <person name="Brambilla E."/>
            <person name="Chen A."/>
            <person name="Palaniappan K."/>
            <person name="Land M."/>
            <person name="Hauser L."/>
            <person name="Chang Y."/>
            <person name="Jeffries C."/>
            <person name="Rohde M."/>
            <person name="Sikorski J."/>
            <person name="Spring S."/>
            <person name="Goker M."/>
            <person name="Detter J."/>
            <person name="Woyke T."/>
            <person name="Bristow J."/>
            <person name="Eisen J."/>
            <person name="Markowitz V."/>
            <person name="Hugenholtz P."/>
            <person name="Kyrpides N."/>
            <person name="Klenk H."/>
        </authorList>
    </citation>
    <scope>NUCLEOTIDE SEQUENCE [LARGE SCALE GENOMIC DNA]</scope>
    <source>
        <strain evidence="18">DSM 12680 / TGB-C1</strain>
    </source>
</reference>
<evidence type="ECO:0000256" key="11">
    <source>
        <dbReference type="ARBA" id="ARBA00022967"/>
    </source>
</evidence>
<keyword evidence="10" id="KW-0460">Magnesium</keyword>
<evidence type="ECO:0000256" key="15">
    <source>
        <dbReference type="SAM" id="Phobius"/>
    </source>
</evidence>
<keyword evidence="18" id="KW-1185">Reference proteome</keyword>
<dbReference type="OrthoDB" id="9760364at2"/>
<dbReference type="InterPro" id="IPR023299">
    <property type="entry name" value="ATPase_P-typ_cyto_dom_N"/>
</dbReference>
<dbReference type="SUPFAM" id="SSF81660">
    <property type="entry name" value="Metal cation-transporting ATPase, ATP-binding domain N"/>
    <property type="match status" value="1"/>
</dbReference>
<feature type="transmembrane region" description="Helical" evidence="15">
    <location>
        <begin position="688"/>
        <end position="709"/>
    </location>
</feature>
<comment type="subcellular location">
    <subcellularLocation>
        <location evidence="1">Cell membrane</location>
        <topology evidence="1">Multi-pass membrane protein</topology>
    </subcellularLocation>
</comment>
<evidence type="ECO:0000313" key="17">
    <source>
        <dbReference type="EMBL" id="ADI01629.1"/>
    </source>
</evidence>
<evidence type="ECO:0000256" key="9">
    <source>
        <dbReference type="ARBA" id="ARBA00022840"/>
    </source>
</evidence>
<feature type="transmembrane region" description="Helical" evidence="15">
    <location>
        <begin position="243"/>
        <end position="264"/>
    </location>
</feature>
<dbReference type="STRING" id="643648.Slip_0849"/>
<feature type="transmembrane region" description="Helical" evidence="15">
    <location>
        <begin position="270"/>
        <end position="298"/>
    </location>
</feature>
<dbReference type="Pfam" id="PF00689">
    <property type="entry name" value="Cation_ATPase_C"/>
    <property type="match status" value="1"/>
</dbReference>
<evidence type="ECO:0000256" key="4">
    <source>
        <dbReference type="ARBA" id="ARBA00022475"/>
    </source>
</evidence>
<dbReference type="SFLD" id="SFLDF00027">
    <property type="entry name" value="p-type_atpase"/>
    <property type="match status" value="1"/>
</dbReference>
<dbReference type="InterPro" id="IPR018303">
    <property type="entry name" value="ATPase_P-typ_P_site"/>
</dbReference>
<keyword evidence="9" id="KW-0067">ATP-binding</keyword>
<dbReference type="InterPro" id="IPR004014">
    <property type="entry name" value="ATPase_P-typ_cation-transptr_N"/>
</dbReference>
<dbReference type="SUPFAM" id="SSF81653">
    <property type="entry name" value="Calcium ATPase, transduction domain A"/>
    <property type="match status" value="1"/>
</dbReference>
<name>D7CLP4_SYNLT</name>
<dbReference type="GO" id="GO:0005388">
    <property type="term" value="F:P-type calcium transporter activity"/>
    <property type="evidence" value="ECO:0007669"/>
    <property type="project" value="UniProtKB-EC"/>
</dbReference>
<dbReference type="Pfam" id="PF00122">
    <property type="entry name" value="E1-E2_ATPase"/>
    <property type="match status" value="1"/>
</dbReference>
<dbReference type="KEGG" id="slp:Slip_0849"/>
<dbReference type="SUPFAM" id="SSF56784">
    <property type="entry name" value="HAD-like"/>
    <property type="match status" value="1"/>
</dbReference>
<evidence type="ECO:0000256" key="1">
    <source>
        <dbReference type="ARBA" id="ARBA00004651"/>
    </source>
</evidence>
<dbReference type="RefSeq" id="WP_013175031.1">
    <property type="nucleotide sequence ID" value="NC_014220.1"/>
</dbReference>
<dbReference type="Pfam" id="PF13246">
    <property type="entry name" value="Cation_ATPase"/>
    <property type="match status" value="1"/>
</dbReference>
<evidence type="ECO:0000256" key="5">
    <source>
        <dbReference type="ARBA" id="ARBA00022568"/>
    </source>
</evidence>
<dbReference type="SFLD" id="SFLDG00002">
    <property type="entry name" value="C1.7:_P-type_atpase_like"/>
    <property type="match status" value="1"/>
</dbReference>
<feature type="transmembrane region" description="Helical" evidence="15">
    <location>
        <begin position="796"/>
        <end position="815"/>
    </location>
</feature>
<dbReference type="SUPFAM" id="SSF81665">
    <property type="entry name" value="Calcium ATPase, transmembrane domain M"/>
    <property type="match status" value="1"/>
</dbReference>
<dbReference type="InterPro" id="IPR001757">
    <property type="entry name" value="P_typ_ATPase"/>
</dbReference>
<gene>
    <name evidence="17" type="ordered locus">Slip_0849</name>
</gene>
<dbReference type="FunFam" id="2.70.150.10:FF:000016">
    <property type="entry name" value="Calcium-transporting P-type ATPase putative"/>
    <property type="match status" value="1"/>
</dbReference>
<reference evidence="17 18" key="2">
    <citation type="journal article" date="2010" name="Stand. Genomic Sci.">
        <title>Complete genome sequence of Syntrophothermus lipocalidus type strain (TGB-C1).</title>
        <authorList>
            <person name="Djao O.D."/>
            <person name="Zhang X."/>
            <person name="Lucas S."/>
            <person name="Lapidus A."/>
            <person name="Del Rio T.G."/>
            <person name="Nolan M."/>
            <person name="Tice H."/>
            <person name="Cheng J.F."/>
            <person name="Han C."/>
            <person name="Tapia R."/>
            <person name="Goodwin L."/>
            <person name="Pitluck S."/>
            <person name="Liolios K."/>
            <person name="Ivanova N."/>
            <person name="Mavromatis K."/>
            <person name="Mikhailova N."/>
            <person name="Ovchinnikova G."/>
            <person name="Pati A."/>
            <person name="Brambilla E."/>
            <person name="Chen A."/>
            <person name="Palaniappan K."/>
            <person name="Land M."/>
            <person name="Hauser L."/>
            <person name="Chang Y.J."/>
            <person name="Jeffries C.D."/>
            <person name="Rohde M."/>
            <person name="Sikorski J."/>
            <person name="Spring S."/>
            <person name="Goker M."/>
            <person name="Detter J.C."/>
            <person name="Woyke T."/>
            <person name="Bristow J."/>
            <person name="Eisen J.A."/>
            <person name="Markowitz V."/>
            <person name="Hugenholtz P."/>
            <person name="Kyrpides N.C."/>
            <person name="Klenk H.P."/>
        </authorList>
    </citation>
    <scope>NUCLEOTIDE SEQUENCE [LARGE SCALE GENOMIC DNA]</scope>
    <source>
        <strain evidence="18">DSM 12680 / TGB-C1</strain>
    </source>
</reference>
<keyword evidence="4" id="KW-1003">Cell membrane</keyword>
<dbReference type="GO" id="GO:0005524">
    <property type="term" value="F:ATP binding"/>
    <property type="evidence" value="ECO:0007669"/>
    <property type="project" value="UniProtKB-KW"/>
</dbReference>
<dbReference type="InterPro" id="IPR023298">
    <property type="entry name" value="ATPase_P-typ_TM_dom_sf"/>
</dbReference>